<evidence type="ECO:0000313" key="3">
    <source>
        <dbReference type="EMBL" id="MBB4841623.1"/>
    </source>
</evidence>
<feature type="signal peptide" evidence="2">
    <location>
        <begin position="1"/>
        <end position="19"/>
    </location>
</feature>
<evidence type="ECO:0000313" key="4">
    <source>
        <dbReference type="Proteomes" id="UP000562027"/>
    </source>
</evidence>
<dbReference type="AlphaFoldDB" id="A0A840L454"/>
<reference evidence="3 4" key="1">
    <citation type="submission" date="2020-08" db="EMBL/GenBank/DDBJ databases">
        <title>Functional genomics of gut bacteria from endangered species of beetles.</title>
        <authorList>
            <person name="Carlos-Shanley C."/>
        </authorList>
    </citation>
    <scope>NUCLEOTIDE SEQUENCE [LARGE SCALE GENOMIC DNA]</scope>
    <source>
        <strain evidence="3 4">S00239</strain>
    </source>
</reference>
<dbReference type="RefSeq" id="WP_184294983.1">
    <property type="nucleotide sequence ID" value="NZ_JACHLP010000001.1"/>
</dbReference>
<feature type="region of interest" description="Disordered" evidence="1">
    <location>
        <begin position="22"/>
        <end position="115"/>
    </location>
</feature>
<accession>A0A840L454</accession>
<comment type="caution">
    <text evidence="3">The sequence shown here is derived from an EMBL/GenBank/DDBJ whole genome shotgun (WGS) entry which is preliminary data.</text>
</comment>
<feature type="chain" id="PRO_5032966850" evidence="2">
    <location>
        <begin position="20"/>
        <end position="115"/>
    </location>
</feature>
<feature type="compositionally biased region" description="Low complexity" evidence="1">
    <location>
        <begin position="22"/>
        <end position="33"/>
    </location>
</feature>
<sequence length="115" mass="11633">MKKILALTLSSLACSLALAQQLPPPQATQQQAQPLPPAVAGRAIDPATAQAPVEKKQATVKNKSKAKPKKATASKKTAGKKATAKKSGKTGKTTKASGKAKSGKSAKAAKAGKPH</sequence>
<proteinExistence type="predicted"/>
<organism evidence="3 4">
    <name type="scientific">Roseateles oligotrophus</name>
    <dbReference type="NCBI Taxonomy" id="1769250"/>
    <lineage>
        <taxon>Bacteria</taxon>
        <taxon>Pseudomonadati</taxon>
        <taxon>Pseudomonadota</taxon>
        <taxon>Betaproteobacteria</taxon>
        <taxon>Burkholderiales</taxon>
        <taxon>Sphaerotilaceae</taxon>
        <taxon>Roseateles</taxon>
    </lineage>
</organism>
<feature type="compositionally biased region" description="Basic residues" evidence="1">
    <location>
        <begin position="62"/>
        <end position="89"/>
    </location>
</feature>
<dbReference type="EMBL" id="JACHLP010000001">
    <property type="protein sequence ID" value="MBB4841623.1"/>
    <property type="molecule type" value="Genomic_DNA"/>
</dbReference>
<feature type="compositionally biased region" description="Low complexity" evidence="1">
    <location>
        <begin position="90"/>
        <end position="109"/>
    </location>
</feature>
<keyword evidence="2" id="KW-0732">Signal</keyword>
<protein>
    <submittedName>
        <fullName evidence="3">Outer membrane biosynthesis protein TonB</fullName>
    </submittedName>
</protein>
<evidence type="ECO:0000256" key="2">
    <source>
        <dbReference type="SAM" id="SignalP"/>
    </source>
</evidence>
<keyword evidence="4" id="KW-1185">Reference proteome</keyword>
<name>A0A840L454_9BURK</name>
<evidence type="ECO:0000256" key="1">
    <source>
        <dbReference type="SAM" id="MobiDB-lite"/>
    </source>
</evidence>
<gene>
    <name evidence="3" type="ORF">HNP55_000118</name>
</gene>
<dbReference type="Proteomes" id="UP000562027">
    <property type="component" value="Unassembled WGS sequence"/>
</dbReference>